<evidence type="ECO:0000256" key="2">
    <source>
        <dbReference type="ARBA" id="ARBA00005645"/>
    </source>
</evidence>
<evidence type="ECO:0000313" key="7">
    <source>
        <dbReference type="Proteomes" id="UP000095284"/>
    </source>
</evidence>
<dbReference type="GO" id="GO:0016020">
    <property type="term" value="C:membrane"/>
    <property type="evidence" value="ECO:0007669"/>
    <property type="project" value="UniProtKB-SubCell"/>
</dbReference>
<comment type="similarity">
    <text evidence="2">Belongs to the OB-RGRP/VPS55 family.</text>
</comment>
<comment type="subcellular location">
    <subcellularLocation>
        <location evidence="1">Membrane</location>
        <topology evidence="1">Multi-pass membrane protein</topology>
    </subcellularLocation>
</comment>
<dbReference type="PANTHER" id="PTHR12050">
    <property type="entry name" value="LEPTIN RECEPTOR-RELATED"/>
    <property type="match status" value="1"/>
</dbReference>
<name>A0A1I7SVV2_BURXY</name>
<dbReference type="Proteomes" id="UP000095284">
    <property type="component" value="Unplaced"/>
</dbReference>
<dbReference type="AlphaFoldDB" id="A0A1I7SVV2"/>
<accession>A0A1I7SVV2</accession>
<proteinExistence type="inferred from homology"/>
<feature type="transmembrane region" description="Helical" evidence="6">
    <location>
        <begin position="34"/>
        <end position="56"/>
    </location>
</feature>
<sequence length="130" mass="14276">MSGLKAVVSLSLAAVIGLTLLVLACVLTSEGTWWPMFVIVFYLLSPLPILIARNVYDCEFNVASPGIEFALFATTGIVFSAFALPFILAHAGVINFFAYSFTFVANLVLFATVYGFMCYFNAEDENFSLW</sequence>
<evidence type="ECO:0000256" key="3">
    <source>
        <dbReference type="ARBA" id="ARBA00022692"/>
    </source>
</evidence>
<dbReference type="PROSITE" id="PS51257">
    <property type="entry name" value="PROKAR_LIPOPROTEIN"/>
    <property type="match status" value="1"/>
</dbReference>
<keyword evidence="5 6" id="KW-0472">Membrane</keyword>
<reference evidence="8" key="1">
    <citation type="submission" date="2016-11" db="UniProtKB">
        <authorList>
            <consortium name="WormBaseParasite"/>
        </authorList>
    </citation>
    <scope>IDENTIFICATION</scope>
</reference>
<dbReference type="WBParaSite" id="BXY_1718100.1">
    <property type="protein sequence ID" value="BXY_1718100.1"/>
    <property type="gene ID" value="BXY_1718100"/>
</dbReference>
<dbReference type="PANTHER" id="PTHR12050:SF0">
    <property type="entry name" value="RH04491P"/>
    <property type="match status" value="1"/>
</dbReference>
<keyword evidence="3 6" id="KW-0812">Transmembrane</keyword>
<protein>
    <submittedName>
        <fullName evidence="8">Leptin receptor gene-related protein</fullName>
    </submittedName>
</protein>
<dbReference type="InterPro" id="IPR007262">
    <property type="entry name" value="Vps55/LEPROT"/>
</dbReference>
<dbReference type="Pfam" id="PF04133">
    <property type="entry name" value="Vps55"/>
    <property type="match status" value="1"/>
</dbReference>
<dbReference type="GO" id="GO:0005768">
    <property type="term" value="C:endosome"/>
    <property type="evidence" value="ECO:0007669"/>
    <property type="project" value="TreeGrafter"/>
</dbReference>
<evidence type="ECO:0000313" key="8">
    <source>
        <dbReference type="WBParaSite" id="BXY_1718100.1"/>
    </source>
</evidence>
<keyword evidence="4 6" id="KW-1133">Transmembrane helix</keyword>
<dbReference type="GO" id="GO:0032511">
    <property type="term" value="P:late endosome to vacuole transport via multivesicular body sorting pathway"/>
    <property type="evidence" value="ECO:0007669"/>
    <property type="project" value="TreeGrafter"/>
</dbReference>
<feature type="transmembrane region" description="Helical" evidence="6">
    <location>
        <begin position="68"/>
        <end position="90"/>
    </location>
</feature>
<evidence type="ECO:0000256" key="6">
    <source>
        <dbReference type="SAM" id="Phobius"/>
    </source>
</evidence>
<evidence type="ECO:0000256" key="1">
    <source>
        <dbReference type="ARBA" id="ARBA00004141"/>
    </source>
</evidence>
<feature type="transmembrane region" description="Helical" evidence="6">
    <location>
        <begin position="96"/>
        <end position="120"/>
    </location>
</feature>
<evidence type="ECO:0000256" key="5">
    <source>
        <dbReference type="ARBA" id="ARBA00023136"/>
    </source>
</evidence>
<organism evidence="7 8">
    <name type="scientific">Bursaphelenchus xylophilus</name>
    <name type="common">Pinewood nematode worm</name>
    <name type="synonym">Aphelenchoides xylophilus</name>
    <dbReference type="NCBI Taxonomy" id="6326"/>
    <lineage>
        <taxon>Eukaryota</taxon>
        <taxon>Metazoa</taxon>
        <taxon>Ecdysozoa</taxon>
        <taxon>Nematoda</taxon>
        <taxon>Chromadorea</taxon>
        <taxon>Rhabditida</taxon>
        <taxon>Tylenchina</taxon>
        <taxon>Tylenchomorpha</taxon>
        <taxon>Aphelenchoidea</taxon>
        <taxon>Aphelenchoididae</taxon>
        <taxon>Bursaphelenchus</taxon>
    </lineage>
</organism>
<evidence type="ECO:0000256" key="4">
    <source>
        <dbReference type="ARBA" id="ARBA00022989"/>
    </source>
</evidence>